<dbReference type="AlphaFoldDB" id="A0A0B6ZIH1"/>
<dbReference type="EMBL" id="HACG01020665">
    <property type="protein sequence ID" value="CEK67530.1"/>
    <property type="molecule type" value="Transcribed_RNA"/>
</dbReference>
<sequence>MVDGDILSKDMPGFSFSKLRYNKLVQIFNLNRLALTSYTQIKIDLGKEQLACTPQTYK</sequence>
<reference evidence="1" key="1">
    <citation type="submission" date="2014-12" db="EMBL/GenBank/DDBJ databases">
        <title>Insight into the proteome of Arion vulgaris.</title>
        <authorList>
            <person name="Aradska J."/>
            <person name="Bulat T."/>
            <person name="Smidak R."/>
            <person name="Sarate P."/>
            <person name="Gangsoo J."/>
            <person name="Sialana F."/>
            <person name="Bilban M."/>
            <person name="Lubec G."/>
        </authorList>
    </citation>
    <scope>NUCLEOTIDE SEQUENCE</scope>
    <source>
        <tissue evidence="1">Skin</tissue>
    </source>
</reference>
<accession>A0A0B6ZIH1</accession>
<gene>
    <name evidence="1" type="primary">ORF62954</name>
</gene>
<protein>
    <submittedName>
        <fullName evidence="1">Uncharacterized protein</fullName>
    </submittedName>
</protein>
<proteinExistence type="predicted"/>
<evidence type="ECO:0000313" key="1">
    <source>
        <dbReference type="EMBL" id="CEK67530.1"/>
    </source>
</evidence>
<feature type="non-terminal residue" evidence="1">
    <location>
        <position position="58"/>
    </location>
</feature>
<name>A0A0B6ZIH1_9EUPU</name>
<organism evidence="1">
    <name type="scientific">Arion vulgaris</name>
    <dbReference type="NCBI Taxonomy" id="1028688"/>
    <lineage>
        <taxon>Eukaryota</taxon>
        <taxon>Metazoa</taxon>
        <taxon>Spiralia</taxon>
        <taxon>Lophotrochozoa</taxon>
        <taxon>Mollusca</taxon>
        <taxon>Gastropoda</taxon>
        <taxon>Heterobranchia</taxon>
        <taxon>Euthyneura</taxon>
        <taxon>Panpulmonata</taxon>
        <taxon>Eupulmonata</taxon>
        <taxon>Stylommatophora</taxon>
        <taxon>Helicina</taxon>
        <taxon>Arionoidea</taxon>
        <taxon>Arionidae</taxon>
        <taxon>Arion</taxon>
    </lineage>
</organism>